<keyword evidence="4 7" id="KW-0812">Transmembrane</keyword>
<comment type="caution">
    <text evidence="10">The sequence shown here is derived from an EMBL/GenBank/DDBJ whole genome shotgun (WGS) entry which is preliminary data.</text>
</comment>
<feature type="transmembrane region" description="Helical" evidence="7">
    <location>
        <begin position="46"/>
        <end position="66"/>
    </location>
</feature>
<accession>A0ABU4FZY6</accession>
<dbReference type="Pfam" id="PF04239">
    <property type="entry name" value="DUF421"/>
    <property type="match status" value="1"/>
</dbReference>
<dbReference type="Proteomes" id="UP001280629">
    <property type="component" value="Unassembled WGS sequence"/>
</dbReference>
<evidence type="ECO:0000259" key="9">
    <source>
        <dbReference type="Pfam" id="PF20730"/>
    </source>
</evidence>
<sequence length="244" mass="27882">MEVYIKVAHDDFFKLDFWEMILRTSLAFLVLLVLARFMGKKQISQLTFFHYVTGITIGSIAADIAGESETPFMDGLVAMIWWAALTVFMNFLTMKSKKVRVLLDDKPLIVIQKGKIEEGALKKARLTLNDLNMLLREQSIFSIKEVYYAIFETNGNLSVMKRMGDENATKTDVNASAKEPKYIPTEIISDGELILENLAELDLTEQWAYDQLKKKGVNRVDQVYYAEIQPNGELYVDLKTSKDN</sequence>
<feature type="transmembrane region" description="Helical" evidence="7">
    <location>
        <begin position="72"/>
        <end position="92"/>
    </location>
</feature>
<dbReference type="Gene3D" id="3.30.240.20">
    <property type="entry name" value="bsu07140 like domains"/>
    <property type="match status" value="2"/>
</dbReference>
<keyword evidence="11" id="KW-1185">Reference proteome</keyword>
<dbReference type="PANTHER" id="PTHR34582:SF6">
    <property type="entry name" value="UPF0702 TRANSMEMBRANE PROTEIN YCAP"/>
    <property type="match status" value="1"/>
</dbReference>
<comment type="similarity">
    <text evidence="2">Belongs to the UPF0702 family.</text>
</comment>
<organism evidence="10 11">
    <name type="scientific">Sporosarcina aquimarina</name>
    <dbReference type="NCBI Taxonomy" id="114975"/>
    <lineage>
        <taxon>Bacteria</taxon>
        <taxon>Bacillati</taxon>
        <taxon>Bacillota</taxon>
        <taxon>Bacilli</taxon>
        <taxon>Bacillales</taxon>
        <taxon>Caryophanaceae</taxon>
        <taxon>Sporosarcina</taxon>
    </lineage>
</organism>
<name>A0ABU4FZY6_9BACL</name>
<gene>
    <name evidence="10" type="ORF">QT716_06350</name>
</gene>
<evidence type="ECO:0000256" key="7">
    <source>
        <dbReference type="SAM" id="Phobius"/>
    </source>
</evidence>
<feature type="domain" description="YetF-like N-terminal transmembrane" evidence="9">
    <location>
        <begin position="19"/>
        <end position="92"/>
    </location>
</feature>
<proteinExistence type="inferred from homology"/>
<evidence type="ECO:0000313" key="11">
    <source>
        <dbReference type="Proteomes" id="UP001280629"/>
    </source>
</evidence>
<reference evidence="10 11" key="1">
    <citation type="submission" date="2023-06" db="EMBL/GenBank/DDBJ databases">
        <title>Sporosarcina sp. nov., isolated from Korean traditional fermented seafood 'Jeotgal'.</title>
        <authorList>
            <person name="Yang A.-I."/>
            <person name="Shin N.-R."/>
        </authorList>
    </citation>
    <scope>NUCLEOTIDE SEQUENCE [LARGE SCALE GENOMIC DNA]</scope>
    <source>
        <strain evidence="10 11">KCTC3840</strain>
    </source>
</reference>
<feature type="transmembrane region" description="Helical" evidence="7">
    <location>
        <begin position="20"/>
        <end position="39"/>
    </location>
</feature>
<comment type="subcellular location">
    <subcellularLocation>
        <location evidence="1">Cell membrane</location>
        <topology evidence="1">Multi-pass membrane protein</topology>
    </subcellularLocation>
</comment>
<dbReference type="EMBL" id="JAUBDH010000003">
    <property type="protein sequence ID" value="MDW0109675.1"/>
    <property type="molecule type" value="Genomic_DNA"/>
</dbReference>
<dbReference type="InterPro" id="IPR023090">
    <property type="entry name" value="UPF0702_alpha/beta_dom_sf"/>
</dbReference>
<protein>
    <submittedName>
        <fullName evidence="10">DUF421 domain-containing protein</fullName>
    </submittedName>
</protein>
<dbReference type="RefSeq" id="WP_317935220.1">
    <property type="nucleotide sequence ID" value="NZ_JAUBDH010000003.1"/>
</dbReference>
<evidence type="ECO:0000256" key="2">
    <source>
        <dbReference type="ARBA" id="ARBA00006448"/>
    </source>
</evidence>
<evidence type="ECO:0000256" key="3">
    <source>
        <dbReference type="ARBA" id="ARBA00022475"/>
    </source>
</evidence>
<keyword evidence="6 7" id="KW-0472">Membrane</keyword>
<dbReference type="PANTHER" id="PTHR34582">
    <property type="entry name" value="UPF0702 TRANSMEMBRANE PROTEIN YCAP"/>
    <property type="match status" value="1"/>
</dbReference>
<dbReference type="InterPro" id="IPR048454">
    <property type="entry name" value="YetF_N"/>
</dbReference>
<evidence type="ECO:0000313" key="10">
    <source>
        <dbReference type="EMBL" id="MDW0109675.1"/>
    </source>
</evidence>
<evidence type="ECO:0000256" key="5">
    <source>
        <dbReference type="ARBA" id="ARBA00022989"/>
    </source>
</evidence>
<dbReference type="Pfam" id="PF20730">
    <property type="entry name" value="YetF_N"/>
    <property type="match status" value="1"/>
</dbReference>
<keyword evidence="3" id="KW-1003">Cell membrane</keyword>
<evidence type="ECO:0000256" key="4">
    <source>
        <dbReference type="ARBA" id="ARBA00022692"/>
    </source>
</evidence>
<evidence type="ECO:0000256" key="1">
    <source>
        <dbReference type="ARBA" id="ARBA00004651"/>
    </source>
</evidence>
<feature type="domain" description="YetF C-terminal" evidence="8">
    <location>
        <begin position="94"/>
        <end position="228"/>
    </location>
</feature>
<dbReference type="InterPro" id="IPR007353">
    <property type="entry name" value="DUF421"/>
</dbReference>
<keyword evidence="5 7" id="KW-1133">Transmembrane helix</keyword>
<evidence type="ECO:0000259" key="8">
    <source>
        <dbReference type="Pfam" id="PF04239"/>
    </source>
</evidence>
<evidence type="ECO:0000256" key="6">
    <source>
        <dbReference type="ARBA" id="ARBA00023136"/>
    </source>
</evidence>